<dbReference type="GO" id="GO:0003677">
    <property type="term" value="F:DNA binding"/>
    <property type="evidence" value="ECO:0007669"/>
    <property type="project" value="UniProtKB-KW"/>
</dbReference>
<evidence type="ECO:0000256" key="3">
    <source>
        <dbReference type="PROSITE-ProRule" id="PRU00169"/>
    </source>
</evidence>
<evidence type="ECO:0000259" key="4">
    <source>
        <dbReference type="PROSITE" id="PS50043"/>
    </source>
</evidence>
<dbReference type="SUPFAM" id="SSF52172">
    <property type="entry name" value="CheY-like"/>
    <property type="match status" value="1"/>
</dbReference>
<dbReference type="PANTHER" id="PTHR43214:SF17">
    <property type="entry name" value="TRANSCRIPTIONAL REGULATORY PROTEIN RCSB"/>
    <property type="match status" value="1"/>
</dbReference>
<name>A0A069PVJ4_9BURK</name>
<dbReference type="PRINTS" id="PR00038">
    <property type="entry name" value="HTHLUXR"/>
</dbReference>
<dbReference type="GO" id="GO:0000160">
    <property type="term" value="P:phosphorelay signal transduction system"/>
    <property type="evidence" value="ECO:0007669"/>
    <property type="project" value="InterPro"/>
</dbReference>
<dbReference type="SUPFAM" id="SSF46894">
    <property type="entry name" value="C-terminal effector domain of the bipartite response regulators"/>
    <property type="match status" value="1"/>
</dbReference>
<dbReference type="Pfam" id="PF00196">
    <property type="entry name" value="GerE"/>
    <property type="match status" value="1"/>
</dbReference>
<dbReference type="InterPro" id="IPR000792">
    <property type="entry name" value="Tscrpt_reg_LuxR_C"/>
</dbReference>
<feature type="domain" description="Response regulatory" evidence="5">
    <location>
        <begin position="9"/>
        <end position="128"/>
    </location>
</feature>
<dbReference type="InterPro" id="IPR039420">
    <property type="entry name" value="WalR-like"/>
</dbReference>
<protein>
    <submittedName>
        <fullName evidence="6">LuxR family transcriptional regulator</fullName>
    </submittedName>
</protein>
<dbReference type="Gene3D" id="1.10.10.10">
    <property type="entry name" value="Winged helix-like DNA-binding domain superfamily/Winged helix DNA-binding domain"/>
    <property type="match status" value="1"/>
</dbReference>
<keyword evidence="1 3" id="KW-0597">Phosphoprotein</keyword>
<dbReference type="PROSITE" id="PS50043">
    <property type="entry name" value="HTH_LUXR_2"/>
    <property type="match status" value="1"/>
</dbReference>
<dbReference type="InterPro" id="IPR058245">
    <property type="entry name" value="NreC/VraR/RcsB-like_REC"/>
</dbReference>
<dbReference type="Pfam" id="PF00072">
    <property type="entry name" value="Response_reg"/>
    <property type="match status" value="1"/>
</dbReference>
<accession>A0A069PVJ4</accession>
<dbReference type="SMART" id="SM00421">
    <property type="entry name" value="HTH_LUXR"/>
    <property type="match status" value="1"/>
</dbReference>
<dbReference type="CDD" id="cd17535">
    <property type="entry name" value="REC_NarL-like"/>
    <property type="match status" value="1"/>
</dbReference>
<evidence type="ECO:0000256" key="2">
    <source>
        <dbReference type="ARBA" id="ARBA00023125"/>
    </source>
</evidence>
<gene>
    <name evidence="6" type="ORF">BG61_01115</name>
</gene>
<dbReference type="PROSITE" id="PS50110">
    <property type="entry name" value="RESPONSE_REGULATORY"/>
    <property type="match status" value="1"/>
</dbReference>
<dbReference type="EMBL" id="JFHC01000001">
    <property type="protein sequence ID" value="KDR44798.1"/>
    <property type="molecule type" value="Genomic_DNA"/>
</dbReference>
<evidence type="ECO:0000256" key="1">
    <source>
        <dbReference type="ARBA" id="ARBA00022553"/>
    </source>
</evidence>
<dbReference type="InterPro" id="IPR036388">
    <property type="entry name" value="WH-like_DNA-bd_sf"/>
</dbReference>
<comment type="caution">
    <text evidence="6">The sequence shown here is derived from an EMBL/GenBank/DDBJ whole genome shotgun (WGS) entry which is preliminary data.</text>
</comment>
<evidence type="ECO:0000259" key="5">
    <source>
        <dbReference type="PROSITE" id="PS50110"/>
    </source>
</evidence>
<dbReference type="Proteomes" id="UP000027466">
    <property type="component" value="Unassembled WGS sequence"/>
</dbReference>
<reference evidence="6 7" key="1">
    <citation type="submission" date="2014-03" db="EMBL/GenBank/DDBJ databases">
        <title>Draft Genome Sequences of Four Burkholderia Strains.</title>
        <authorList>
            <person name="Liu X.Y."/>
            <person name="Li C.X."/>
            <person name="Xu J.H."/>
        </authorList>
    </citation>
    <scope>NUCLEOTIDE SEQUENCE [LARGE SCALE GENOMIC DNA]</scope>
    <source>
        <strain evidence="6 7">DSM 50014</strain>
    </source>
</reference>
<sequence length="225" mass="24557">MLAFTQRIRLAIADDHPLVILAIERLIANIPNIEIVCRAPDSAGLAEALASVECDVVVMDFFMPDGKQGDGIDLIRHIASTYPKAAIVVLSMMTDPDLIARALEAGANAVVSKQDRLELIYVAIVTVLAHEDYLGPSVRALLADANAMNRADLIRQKLTRRELDVIARYAKGGNVTEIAKELGRSVKTISAQKCAAMRKLDLSTDAELYRFAFDSGLVKTRPSRI</sequence>
<dbReference type="GO" id="GO:0006355">
    <property type="term" value="P:regulation of DNA-templated transcription"/>
    <property type="evidence" value="ECO:0007669"/>
    <property type="project" value="InterPro"/>
</dbReference>
<dbReference type="InterPro" id="IPR016032">
    <property type="entry name" value="Sig_transdc_resp-reg_C-effctor"/>
</dbReference>
<dbReference type="PROSITE" id="PS00622">
    <property type="entry name" value="HTH_LUXR_1"/>
    <property type="match status" value="1"/>
</dbReference>
<keyword evidence="7" id="KW-1185">Reference proteome</keyword>
<organism evidence="6 7">
    <name type="scientific">Caballeronia glathei</name>
    <dbReference type="NCBI Taxonomy" id="60547"/>
    <lineage>
        <taxon>Bacteria</taxon>
        <taxon>Pseudomonadati</taxon>
        <taxon>Pseudomonadota</taxon>
        <taxon>Betaproteobacteria</taxon>
        <taxon>Burkholderiales</taxon>
        <taxon>Burkholderiaceae</taxon>
        <taxon>Caballeronia</taxon>
    </lineage>
</organism>
<evidence type="ECO:0000313" key="6">
    <source>
        <dbReference type="EMBL" id="KDR44798.1"/>
    </source>
</evidence>
<dbReference type="CDD" id="cd06170">
    <property type="entry name" value="LuxR_C_like"/>
    <property type="match status" value="1"/>
</dbReference>
<dbReference type="RefSeq" id="WP_035941274.1">
    <property type="nucleotide sequence ID" value="NZ_CADFFX010000003.1"/>
</dbReference>
<dbReference type="AlphaFoldDB" id="A0A069PVJ4"/>
<dbReference type="Gene3D" id="3.40.50.2300">
    <property type="match status" value="1"/>
</dbReference>
<dbReference type="InterPro" id="IPR011006">
    <property type="entry name" value="CheY-like_superfamily"/>
</dbReference>
<feature type="domain" description="HTH luxR-type" evidence="4">
    <location>
        <begin position="149"/>
        <end position="216"/>
    </location>
</feature>
<dbReference type="SMART" id="SM00448">
    <property type="entry name" value="REC"/>
    <property type="match status" value="1"/>
</dbReference>
<dbReference type="PANTHER" id="PTHR43214">
    <property type="entry name" value="TWO-COMPONENT RESPONSE REGULATOR"/>
    <property type="match status" value="1"/>
</dbReference>
<dbReference type="InterPro" id="IPR001789">
    <property type="entry name" value="Sig_transdc_resp-reg_receiver"/>
</dbReference>
<feature type="modified residue" description="4-aspartylphosphate" evidence="3">
    <location>
        <position position="60"/>
    </location>
</feature>
<evidence type="ECO:0000313" key="7">
    <source>
        <dbReference type="Proteomes" id="UP000027466"/>
    </source>
</evidence>
<proteinExistence type="predicted"/>
<keyword evidence="2" id="KW-0238">DNA-binding</keyword>